<sequence length="12" mass="1560">MRQQNDLKHLNY</sequence>
<proteinExistence type="predicted"/>
<organism evidence="1">
    <name type="scientific">Anguilla anguilla</name>
    <name type="common">European freshwater eel</name>
    <name type="synonym">Muraena anguilla</name>
    <dbReference type="NCBI Taxonomy" id="7936"/>
    <lineage>
        <taxon>Eukaryota</taxon>
        <taxon>Metazoa</taxon>
        <taxon>Chordata</taxon>
        <taxon>Craniata</taxon>
        <taxon>Vertebrata</taxon>
        <taxon>Euteleostomi</taxon>
        <taxon>Actinopterygii</taxon>
        <taxon>Neopterygii</taxon>
        <taxon>Teleostei</taxon>
        <taxon>Anguilliformes</taxon>
        <taxon>Anguillidae</taxon>
        <taxon>Anguilla</taxon>
    </lineage>
</organism>
<protein>
    <submittedName>
        <fullName evidence="1">Uncharacterized protein</fullName>
    </submittedName>
</protein>
<evidence type="ECO:0000313" key="1">
    <source>
        <dbReference type="EMBL" id="JAH33519.1"/>
    </source>
</evidence>
<name>A0A0E9RWF8_ANGAN</name>
<reference evidence="1" key="1">
    <citation type="submission" date="2014-11" db="EMBL/GenBank/DDBJ databases">
        <authorList>
            <person name="Amaro Gonzalez C."/>
        </authorList>
    </citation>
    <scope>NUCLEOTIDE SEQUENCE</scope>
</reference>
<accession>A0A0E9RWF8</accession>
<reference evidence="1" key="2">
    <citation type="journal article" date="2015" name="Fish Shellfish Immunol.">
        <title>Early steps in the European eel (Anguilla anguilla)-Vibrio vulnificus interaction in the gills: Role of the RtxA13 toxin.</title>
        <authorList>
            <person name="Callol A."/>
            <person name="Pajuelo D."/>
            <person name="Ebbesson L."/>
            <person name="Teles M."/>
            <person name="MacKenzie S."/>
            <person name="Amaro C."/>
        </authorList>
    </citation>
    <scope>NUCLEOTIDE SEQUENCE</scope>
</reference>
<dbReference type="EMBL" id="GBXM01075058">
    <property type="protein sequence ID" value="JAH33519.1"/>
    <property type="molecule type" value="Transcribed_RNA"/>
</dbReference>